<evidence type="ECO:0000313" key="15">
    <source>
        <dbReference type="Proteomes" id="UP001154282"/>
    </source>
</evidence>
<keyword evidence="2" id="KW-0813">Transport</keyword>
<keyword evidence="8" id="KW-0186">Copper</keyword>
<feature type="domain" description="Phytocyanin" evidence="13">
    <location>
        <begin position="1"/>
        <end position="81"/>
    </location>
</feature>
<dbReference type="GO" id="GO:0009610">
    <property type="term" value="P:response to symbiotic fungus"/>
    <property type="evidence" value="ECO:0007669"/>
    <property type="project" value="UniProtKB-ARBA"/>
</dbReference>
<evidence type="ECO:0000256" key="9">
    <source>
        <dbReference type="ARBA" id="ARBA00023136"/>
    </source>
</evidence>
<evidence type="ECO:0000256" key="8">
    <source>
        <dbReference type="ARBA" id="ARBA00023008"/>
    </source>
</evidence>
<dbReference type="FunFam" id="2.60.40.420:FF:000067">
    <property type="entry name" value="Cupredoxin superfamily protein"/>
    <property type="match status" value="1"/>
</dbReference>
<dbReference type="Gene3D" id="2.60.40.420">
    <property type="entry name" value="Cupredoxins - blue copper proteins"/>
    <property type="match status" value="3"/>
</dbReference>
<feature type="transmembrane region" description="Helical" evidence="12">
    <location>
        <begin position="215"/>
        <end position="234"/>
    </location>
</feature>
<keyword evidence="4" id="KW-0479">Metal-binding</keyword>
<dbReference type="PROSITE" id="PS51485">
    <property type="entry name" value="PHYTOCYANIN"/>
    <property type="match status" value="2"/>
</dbReference>
<keyword evidence="6" id="KW-0249">Electron transport</keyword>
<keyword evidence="10" id="KW-1015">Disulfide bond</keyword>
<dbReference type="GO" id="GO:0046872">
    <property type="term" value="F:metal ion binding"/>
    <property type="evidence" value="ECO:0007669"/>
    <property type="project" value="UniProtKB-KW"/>
</dbReference>
<dbReference type="CDD" id="cd04216">
    <property type="entry name" value="Phytocyanin"/>
    <property type="match status" value="1"/>
</dbReference>
<dbReference type="PANTHER" id="PTHR33021">
    <property type="entry name" value="BLUE COPPER PROTEIN"/>
    <property type="match status" value="1"/>
</dbReference>
<dbReference type="InterPro" id="IPR008972">
    <property type="entry name" value="Cupredoxin"/>
</dbReference>
<protein>
    <recommendedName>
        <fullName evidence="13">Phytocyanin domain-containing protein</fullName>
    </recommendedName>
</protein>
<dbReference type="SUPFAM" id="SSF49503">
    <property type="entry name" value="Cupredoxins"/>
    <property type="match status" value="2"/>
</dbReference>
<dbReference type="Pfam" id="PF02298">
    <property type="entry name" value="Cu_bind_like"/>
    <property type="match status" value="2"/>
</dbReference>
<accession>A0AAV0K6Q4</accession>
<comment type="subcellular location">
    <subcellularLocation>
        <location evidence="1">Membrane</location>
        <topology evidence="1">Single-pass type I membrane protein</topology>
    </subcellularLocation>
</comment>
<keyword evidence="9 12" id="KW-0472">Membrane</keyword>
<evidence type="ECO:0000256" key="5">
    <source>
        <dbReference type="ARBA" id="ARBA00022729"/>
    </source>
</evidence>
<dbReference type="GO" id="GO:0005886">
    <property type="term" value="C:plasma membrane"/>
    <property type="evidence" value="ECO:0007669"/>
    <property type="project" value="TreeGrafter"/>
</dbReference>
<proteinExistence type="predicted"/>
<evidence type="ECO:0000256" key="1">
    <source>
        <dbReference type="ARBA" id="ARBA00004479"/>
    </source>
</evidence>
<organism evidence="14 15">
    <name type="scientific">Linum tenue</name>
    <dbReference type="NCBI Taxonomy" id="586396"/>
    <lineage>
        <taxon>Eukaryota</taxon>
        <taxon>Viridiplantae</taxon>
        <taxon>Streptophyta</taxon>
        <taxon>Embryophyta</taxon>
        <taxon>Tracheophyta</taxon>
        <taxon>Spermatophyta</taxon>
        <taxon>Magnoliopsida</taxon>
        <taxon>eudicotyledons</taxon>
        <taxon>Gunneridae</taxon>
        <taxon>Pentapetalae</taxon>
        <taxon>rosids</taxon>
        <taxon>fabids</taxon>
        <taxon>Malpighiales</taxon>
        <taxon>Linaceae</taxon>
        <taxon>Linum</taxon>
    </lineage>
</organism>
<evidence type="ECO:0000256" key="7">
    <source>
        <dbReference type="ARBA" id="ARBA00022989"/>
    </source>
</evidence>
<keyword evidence="5" id="KW-0732">Signal</keyword>
<dbReference type="InterPro" id="IPR039391">
    <property type="entry name" value="Phytocyanin-like"/>
</dbReference>
<dbReference type="InterPro" id="IPR003245">
    <property type="entry name" value="Phytocyanin_dom"/>
</dbReference>
<gene>
    <name evidence="14" type="ORF">LITE_LOCUS17295</name>
</gene>
<evidence type="ECO:0000256" key="10">
    <source>
        <dbReference type="ARBA" id="ARBA00023157"/>
    </source>
</evidence>
<dbReference type="Proteomes" id="UP001154282">
    <property type="component" value="Unassembled WGS sequence"/>
</dbReference>
<evidence type="ECO:0000256" key="2">
    <source>
        <dbReference type="ARBA" id="ARBA00022448"/>
    </source>
</evidence>
<sequence>MVSAKQYVVGDDKGWTKDFDYTTWTAGKQFFVGDSLEPLVGAPLTTGSDEIPLKTTGRKWYICGVSGHCASGQKLVITVSDVSAAPAPTPVSPSTEYVVGDDKGWTKDFDYTTWTAGKQFFVGDSLVFNYAQGSHNVFKVNGTDFMQCSKPLVGAPLTTGSDEIPLKTTGRKWYICGVSGHCSSGQKLVITVLDGSAAPAPTPTSPSTGAASGSIISAGFAAAAMVVVGVLGMFM</sequence>
<keyword evidence="7 12" id="KW-1133">Transmembrane helix</keyword>
<comment type="caution">
    <text evidence="14">The sequence shown here is derived from an EMBL/GenBank/DDBJ whole genome shotgun (WGS) entry which is preliminary data.</text>
</comment>
<evidence type="ECO:0000256" key="12">
    <source>
        <dbReference type="SAM" id="Phobius"/>
    </source>
</evidence>
<evidence type="ECO:0000256" key="4">
    <source>
        <dbReference type="ARBA" id="ARBA00022723"/>
    </source>
</evidence>
<dbReference type="EMBL" id="CAMGYJ010000005">
    <property type="protein sequence ID" value="CAI0417407.1"/>
    <property type="molecule type" value="Genomic_DNA"/>
</dbReference>
<keyword evidence="3 12" id="KW-0812">Transmembrane</keyword>
<dbReference type="AlphaFoldDB" id="A0AAV0K6Q4"/>
<feature type="domain" description="Phytocyanin" evidence="13">
    <location>
        <begin position="95"/>
        <end position="194"/>
    </location>
</feature>
<evidence type="ECO:0000256" key="6">
    <source>
        <dbReference type="ARBA" id="ARBA00022982"/>
    </source>
</evidence>
<keyword evidence="11" id="KW-0325">Glycoprotein</keyword>
<evidence type="ECO:0000313" key="14">
    <source>
        <dbReference type="EMBL" id="CAI0417407.1"/>
    </source>
</evidence>
<dbReference type="PANTHER" id="PTHR33021:SF533">
    <property type="entry name" value="PHYTOCYANIN DOMAIN-CONTAINING PROTEIN"/>
    <property type="match status" value="1"/>
</dbReference>
<keyword evidence="15" id="KW-1185">Reference proteome</keyword>
<evidence type="ECO:0000256" key="3">
    <source>
        <dbReference type="ARBA" id="ARBA00022692"/>
    </source>
</evidence>
<dbReference type="GO" id="GO:0009055">
    <property type="term" value="F:electron transfer activity"/>
    <property type="evidence" value="ECO:0007669"/>
    <property type="project" value="InterPro"/>
</dbReference>
<name>A0AAV0K6Q4_9ROSI</name>
<evidence type="ECO:0000259" key="13">
    <source>
        <dbReference type="PROSITE" id="PS51485"/>
    </source>
</evidence>
<evidence type="ECO:0000256" key="11">
    <source>
        <dbReference type="ARBA" id="ARBA00023180"/>
    </source>
</evidence>
<reference evidence="14" key="1">
    <citation type="submission" date="2022-08" db="EMBL/GenBank/DDBJ databases">
        <authorList>
            <person name="Gutierrez-Valencia J."/>
        </authorList>
    </citation>
    <scope>NUCLEOTIDE SEQUENCE</scope>
</reference>